<name>A0AAD1X7M5_EUPCR</name>
<keyword evidence="2" id="KW-1185">Reference proteome</keyword>
<dbReference type="AlphaFoldDB" id="A0AAD1X7M5"/>
<dbReference type="EMBL" id="CAMPGE010007236">
    <property type="protein sequence ID" value="CAI2366159.1"/>
    <property type="molecule type" value="Genomic_DNA"/>
</dbReference>
<evidence type="ECO:0000313" key="2">
    <source>
        <dbReference type="Proteomes" id="UP001295684"/>
    </source>
</evidence>
<organism evidence="1 2">
    <name type="scientific">Euplotes crassus</name>
    <dbReference type="NCBI Taxonomy" id="5936"/>
    <lineage>
        <taxon>Eukaryota</taxon>
        <taxon>Sar</taxon>
        <taxon>Alveolata</taxon>
        <taxon>Ciliophora</taxon>
        <taxon>Intramacronucleata</taxon>
        <taxon>Spirotrichea</taxon>
        <taxon>Hypotrichia</taxon>
        <taxon>Euplotida</taxon>
        <taxon>Euplotidae</taxon>
        <taxon>Moneuplotes</taxon>
    </lineage>
</organism>
<sequence>MGKLKLSFLVYICGFLDSRALIISKIFTKWWEALSIHIFRWNNCVRIDNSQEFADNGRCVDMRTSSLSN</sequence>
<dbReference type="Proteomes" id="UP001295684">
    <property type="component" value="Unassembled WGS sequence"/>
</dbReference>
<protein>
    <submittedName>
        <fullName evidence="1">Uncharacterized protein</fullName>
    </submittedName>
</protein>
<comment type="caution">
    <text evidence="1">The sequence shown here is derived from an EMBL/GenBank/DDBJ whole genome shotgun (WGS) entry which is preliminary data.</text>
</comment>
<evidence type="ECO:0000313" key="1">
    <source>
        <dbReference type="EMBL" id="CAI2366159.1"/>
    </source>
</evidence>
<proteinExistence type="predicted"/>
<gene>
    <name evidence="1" type="ORF">ECRASSUSDP1_LOCUS7430</name>
</gene>
<reference evidence="1" key="1">
    <citation type="submission" date="2023-07" db="EMBL/GenBank/DDBJ databases">
        <authorList>
            <consortium name="AG Swart"/>
            <person name="Singh M."/>
            <person name="Singh A."/>
            <person name="Seah K."/>
            <person name="Emmerich C."/>
        </authorList>
    </citation>
    <scope>NUCLEOTIDE SEQUENCE</scope>
    <source>
        <strain evidence="1">DP1</strain>
    </source>
</reference>
<accession>A0AAD1X7M5</accession>